<sequence length="69" mass="8318">MEDILSILENNLKELEHFENLLDTDIKLFSTASYYKFPRYDKINIDSLYNLNDIILQRIKFLKNNVSYN</sequence>
<evidence type="ECO:0000313" key="1">
    <source>
        <dbReference type="EMBL" id="QHS77788.1"/>
    </source>
</evidence>
<accession>A0A6C0ADK0</accession>
<reference evidence="1" key="1">
    <citation type="journal article" date="2020" name="Nature">
        <title>Giant virus diversity and host interactions through global metagenomics.</title>
        <authorList>
            <person name="Schulz F."/>
            <person name="Roux S."/>
            <person name="Paez-Espino D."/>
            <person name="Jungbluth S."/>
            <person name="Walsh D.A."/>
            <person name="Denef V.J."/>
            <person name="McMahon K.D."/>
            <person name="Konstantinidis K.T."/>
            <person name="Eloe-Fadrosh E.A."/>
            <person name="Kyrpides N.C."/>
            <person name="Woyke T."/>
        </authorList>
    </citation>
    <scope>NUCLEOTIDE SEQUENCE</scope>
    <source>
        <strain evidence="1">GVMAG-S-1021933-23</strain>
    </source>
</reference>
<dbReference type="AlphaFoldDB" id="A0A6C0ADK0"/>
<organism evidence="1">
    <name type="scientific">viral metagenome</name>
    <dbReference type="NCBI Taxonomy" id="1070528"/>
    <lineage>
        <taxon>unclassified sequences</taxon>
        <taxon>metagenomes</taxon>
        <taxon>organismal metagenomes</taxon>
    </lineage>
</organism>
<dbReference type="EMBL" id="MN740593">
    <property type="protein sequence ID" value="QHS77788.1"/>
    <property type="molecule type" value="Genomic_DNA"/>
</dbReference>
<proteinExistence type="predicted"/>
<protein>
    <submittedName>
        <fullName evidence="1">Uncharacterized protein</fullName>
    </submittedName>
</protein>
<name>A0A6C0ADK0_9ZZZZ</name>